<evidence type="ECO:0000313" key="2">
    <source>
        <dbReference type="Proteomes" id="UP000015530"/>
    </source>
</evidence>
<evidence type="ECO:0000313" key="1">
    <source>
        <dbReference type="EMBL" id="EQB47509.1"/>
    </source>
</evidence>
<organism evidence="1 2">
    <name type="scientific">Colletotrichum gloeosporioides (strain Cg-14)</name>
    <name type="common">Anthracnose fungus</name>
    <name type="synonym">Glomerella cingulata</name>
    <dbReference type="NCBI Taxonomy" id="1237896"/>
    <lineage>
        <taxon>Eukaryota</taxon>
        <taxon>Fungi</taxon>
        <taxon>Dikarya</taxon>
        <taxon>Ascomycota</taxon>
        <taxon>Pezizomycotina</taxon>
        <taxon>Sordariomycetes</taxon>
        <taxon>Hypocreomycetidae</taxon>
        <taxon>Glomerellales</taxon>
        <taxon>Glomerellaceae</taxon>
        <taxon>Colletotrichum</taxon>
        <taxon>Colletotrichum gloeosporioides species complex</taxon>
    </lineage>
</organism>
<name>T0K6B7_COLGC</name>
<sequence>MYRLLDMLDIMYKKVPSYKN</sequence>
<reference evidence="2" key="1">
    <citation type="journal article" date="2013" name="Mol. Plant Microbe Interact.">
        <title>Global aspects of pacC regulation of pathogenicity genes in Colletotrichum gloeosporioides as revealed by transcriptome analysis.</title>
        <authorList>
            <person name="Alkan N."/>
            <person name="Meng X."/>
            <person name="Friedlander G."/>
            <person name="Reuveni E."/>
            <person name="Sukno S."/>
            <person name="Sherman A."/>
            <person name="Thon M."/>
            <person name="Fluhr R."/>
            <person name="Prusky D."/>
        </authorList>
    </citation>
    <scope>NUCLEOTIDE SEQUENCE [LARGE SCALE GENOMIC DNA]</scope>
    <source>
        <strain evidence="2">Cg-14</strain>
    </source>
</reference>
<protein>
    <submittedName>
        <fullName evidence="1">Uncharacterized protein</fullName>
    </submittedName>
</protein>
<dbReference type="HOGENOM" id="CLU_3428494_0_0_1"/>
<accession>T0K6B7</accession>
<dbReference type="AlphaFoldDB" id="T0K6B7"/>
<gene>
    <name evidence="1" type="ORF">CGLO_13331</name>
</gene>
<proteinExistence type="predicted"/>
<dbReference type="EMBL" id="AMYD01002926">
    <property type="protein sequence ID" value="EQB47509.1"/>
    <property type="molecule type" value="Genomic_DNA"/>
</dbReference>
<comment type="caution">
    <text evidence="1">The sequence shown here is derived from an EMBL/GenBank/DDBJ whole genome shotgun (WGS) entry which is preliminary data.</text>
</comment>
<dbReference type="Proteomes" id="UP000015530">
    <property type="component" value="Unassembled WGS sequence"/>
</dbReference>